<keyword evidence="3" id="KW-1185">Reference proteome</keyword>
<proteinExistence type="predicted"/>
<sequence length="218" mass="24676">MEARALGAPTRRMNATVNSIDQIVTLRIELLDTDPLIWRQVEVPTSITLKVLHDVVQAAMGWWDQHLWVFRQDERTYGPAILKEDGCATPILKAETVRLRDIVDPGETVLDYIYDFGDSWEHRLTFTEVRQGDPNVEYPRYVAGKRAAPPEDCGGIPGFYGGLEVLADREHPDHADVADWFGDYDPESMDEFIIEIALARIARRRNAAKATAARKARS</sequence>
<dbReference type="InterPro" id="IPR024047">
    <property type="entry name" value="MM3350-like_sf"/>
</dbReference>
<dbReference type="AlphaFoldDB" id="A0A4P9W6B8"/>
<dbReference type="EMBL" id="KZ997358">
    <property type="protein sequence ID" value="RKO87522.1"/>
    <property type="molecule type" value="Genomic_DNA"/>
</dbReference>
<accession>A0A4P9W6B8</accession>
<evidence type="ECO:0000259" key="1">
    <source>
        <dbReference type="Pfam" id="PF07929"/>
    </source>
</evidence>
<dbReference type="Gene3D" id="3.10.290.30">
    <property type="entry name" value="MM3350-like"/>
    <property type="match status" value="1"/>
</dbReference>
<dbReference type="SUPFAM" id="SSF159941">
    <property type="entry name" value="MM3350-like"/>
    <property type="match status" value="1"/>
</dbReference>
<dbReference type="OrthoDB" id="407198at2759"/>
<evidence type="ECO:0000313" key="2">
    <source>
        <dbReference type="EMBL" id="RKO87522.1"/>
    </source>
</evidence>
<dbReference type="InterPro" id="IPR012912">
    <property type="entry name" value="Plasmid_pRiA4b_Orf3-like"/>
</dbReference>
<dbReference type="Proteomes" id="UP000269721">
    <property type="component" value="Unassembled WGS sequence"/>
</dbReference>
<evidence type="ECO:0000313" key="3">
    <source>
        <dbReference type="Proteomes" id="UP000269721"/>
    </source>
</evidence>
<dbReference type="PANTHER" id="PTHR41878:SF1">
    <property type="entry name" value="TNPR PROTEIN"/>
    <property type="match status" value="1"/>
</dbReference>
<dbReference type="Pfam" id="PF07929">
    <property type="entry name" value="PRiA4_ORF3"/>
    <property type="match status" value="1"/>
</dbReference>
<reference evidence="3" key="1">
    <citation type="journal article" date="2018" name="Nat. Microbiol.">
        <title>Leveraging single-cell genomics to expand the fungal tree of life.</title>
        <authorList>
            <person name="Ahrendt S.R."/>
            <person name="Quandt C.A."/>
            <person name="Ciobanu D."/>
            <person name="Clum A."/>
            <person name="Salamov A."/>
            <person name="Andreopoulos B."/>
            <person name="Cheng J.F."/>
            <person name="Woyke T."/>
            <person name="Pelin A."/>
            <person name="Henrissat B."/>
            <person name="Reynolds N.K."/>
            <person name="Benny G.L."/>
            <person name="Smith M.E."/>
            <person name="James T.Y."/>
            <person name="Grigoriev I.V."/>
        </authorList>
    </citation>
    <scope>NUCLEOTIDE SEQUENCE [LARGE SCALE GENOMIC DNA]</scope>
</reference>
<dbReference type="PANTHER" id="PTHR41878">
    <property type="entry name" value="LEXA REPRESSOR-RELATED"/>
    <property type="match status" value="1"/>
</dbReference>
<gene>
    <name evidence="2" type="ORF">BDK51DRAFT_39283</name>
</gene>
<organism evidence="2 3">
    <name type="scientific">Blyttiomyces helicus</name>
    <dbReference type="NCBI Taxonomy" id="388810"/>
    <lineage>
        <taxon>Eukaryota</taxon>
        <taxon>Fungi</taxon>
        <taxon>Fungi incertae sedis</taxon>
        <taxon>Chytridiomycota</taxon>
        <taxon>Chytridiomycota incertae sedis</taxon>
        <taxon>Chytridiomycetes</taxon>
        <taxon>Chytridiomycetes incertae sedis</taxon>
        <taxon>Blyttiomyces</taxon>
    </lineage>
</organism>
<name>A0A4P9W6B8_9FUNG</name>
<feature type="domain" description="Plasmid pRiA4b Orf3-like" evidence="1">
    <location>
        <begin position="22"/>
        <end position="190"/>
    </location>
</feature>
<protein>
    <submittedName>
        <fullName evidence="2">Plasmid pRiA4b ORF-3 family protein</fullName>
    </submittedName>
</protein>